<protein>
    <submittedName>
        <fullName evidence="1">Uncharacterized protein</fullName>
    </submittedName>
</protein>
<name>A0A0E9R0M1_ANGAN</name>
<reference evidence="1" key="2">
    <citation type="journal article" date="2015" name="Fish Shellfish Immunol.">
        <title>Early steps in the European eel (Anguilla anguilla)-Vibrio vulnificus interaction in the gills: Role of the RtxA13 toxin.</title>
        <authorList>
            <person name="Callol A."/>
            <person name="Pajuelo D."/>
            <person name="Ebbesson L."/>
            <person name="Teles M."/>
            <person name="MacKenzie S."/>
            <person name="Amaro C."/>
        </authorList>
    </citation>
    <scope>NUCLEOTIDE SEQUENCE</scope>
</reference>
<dbReference type="AlphaFoldDB" id="A0A0E9R0M1"/>
<reference evidence="1" key="1">
    <citation type="submission" date="2014-11" db="EMBL/GenBank/DDBJ databases">
        <authorList>
            <person name="Amaro Gonzalez C."/>
        </authorList>
    </citation>
    <scope>NUCLEOTIDE SEQUENCE</scope>
</reference>
<dbReference type="EMBL" id="GBXM01086719">
    <property type="protein sequence ID" value="JAH21858.1"/>
    <property type="molecule type" value="Transcribed_RNA"/>
</dbReference>
<evidence type="ECO:0000313" key="1">
    <source>
        <dbReference type="EMBL" id="JAH21858.1"/>
    </source>
</evidence>
<proteinExistence type="predicted"/>
<organism evidence="1">
    <name type="scientific">Anguilla anguilla</name>
    <name type="common">European freshwater eel</name>
    <name type="synonym">Muraena anguilla</name>
    <dbReference type="NCBI Taxonomy" id="7936"/>
    <lineage>
        <taxon>Eukaryota</taxon>
        <taxon>Metazoa</taxon>
        <taxon>Chordata</taxon>
        <taxon>Craniata</taxon>
        <taxon>Vertebrata</taxon>
        <taxon>Euteleostomi</taxon>
        <taxon>Actinopterygii</taxon>
        <taxon>Neopterygii</taxon>
        <taxon>Teleostei</taxon>
        <taxon>Anguilliformes</taxon>
        <taxon>Anguillidae</taxon>
        <taxon>Anguilla</taxon>
    </lineage>
</organism>
<accession>A0A0E9R0M1</accession>
<sequence length="45" mass="4954">MQCLKCPAFRRRSIPRASATTEIKGYPIPACLCLSVVRVCRGPTC</sequence>